<keyword evidence="5" id="KW-1185">Reference proteome</keyword>
<evidence type="ECO:0000256" key="1">
    <source>
        <dbReference type="SAM" id="MobiDB-lite"/>
    </source>
</evidence>
<evidence type="ECO:0000313" key="4">
    <source>
        <dbReference type="EMBL" id="UZK55341.1"/>
    </source>
</evidence>
<accession>A0ABY6PU88</accession>
<organism evidence="4 5">
    <name type="scientific">Streptomyces drozdowiczii</name>
    <dbReference type="NCBI Taxonomy" id="202862"/>
    <lineage>
        <taxon>Bacteria</taxon>
        <taxon>Bacillati</taxon>
        <taxon>Actinomycetota</taxon>
        <taxon>Actinomycetes</taxon>
        <taxon>Kitasatosporales</taxon>
        <taxon>Streptomycetaceae</taxon>
        <taxon>Streptomyces</taxon>
    </lineage>
</organism>
<proteinExistence type="predicted"/>
<keyword evidence="2" id="KW-0812">Transmembrane</keyword>
<name>A0ABY6PU88_9ACTN</name>
<feature type="chain" id="PRO_5046133124" description="Integral membrane protein" evidence="3">
    <location>
        <begin position="36"/>
        <end position="271"/>
    </location>
</feature>
<evidence type="ECO:0000256" key="3">
    <source>
        <dbReference type="SAM" id="SignalP"/>
    </source>
</evidence>
<evidence type="ECO:0000256" key="2">
    <source>
        <dbReference type="SAM" id="Phobius"/>
    </source>
</evidence>
<feature type="region of interest" description="Disordered" evidence="1">
    <location>
        <begin position="231"/>
        <end position="255"/>
    </location>
</feature>
<evidence type="ECO:0008006" key="6">
    <source>
        <dbReference type="Google" id="ProtNLM"/>
    </source>
</evidence>
<feature type="transmembrane region" description="Helical" evidence="2">
    <location>
        <begin position="166"/>
        <end position="184"/>
    </location>
</feature>
<dbReference type="RefSeq" id="WP_265542952.1">
    <property type="nucleotide sequence ID" value="NZ_CP098740.1"/>
</dbReference>
<feature type="transmembrane region" description="Helical" evidence="2">
    <location>
        <begin position="45"/>
        <end position="61"/>
    </location>
</feature>
<dbReference type="EMBL" id="CP098740">
    <property type="protein sequence ID" value="UZK55341.1"/>
    <property type="molecule type" value="Genomic_DNA"/>
</dbReference>
<sequence length="271" mass="27075">MSVSVGRAGAGLRLLRAAVFAAVCVALSAAGHALAACATVPWWTLLAGFLGVLAVAVPLAGRERSLPSIAAALAGGQLALHTLFGLGTHTMSPGASGGDDALIRFAAGLVCGAGPQQLNAADARHIVGTAGIDPAAVTAQAHQHLAAAPSGPAWATPAGLLHTLPSLPMLLGHLLAALATGWLLRRGEVALFRLARLSAHGAQQVAAGARLRALRDAFRLVAALRSGLAGEAATGPRTPRTAVDAPRPATGDPLQHLVIRRGPPSVLALAA</sequence>
<protein>
    <recommendedName>
        <fullName evidence="6">Integral membrane protein</fullName>
    </recommendedName>
</protein>
<gene>
    <name evidence="4" type="ORF">NEH16_15515</name>
</gene>
<evidence type="ECO:0000313" key="5">
    <source>
        <dbReference type="Proteomes" id="UP001164963"/>
    </source>
</evidence>
<keyword evidence="2" id="KW-0472">Membrane</keyword>
<feature type="transmembrane region" description="Helical" evidence="2">
    <location>
        <begin position="68"/>
        <end position="86"/>
    </location>
</feature>
<dbReference type="Proteomes" id="UP001164963">
    <property type="component" value="Chromosome"/>
</dbReference>
<keyword evidence="3" id="KW-0732">Signal</keyword>
<feature type="signal peptide" evidence="3">
    <location>
        <begin position="1"/>
        <end position="35"/>
    </location>
</feature>
<reference evidence="4" key="1">
    <citation type="journal article" date="2022" name="Front. Microbiol.">
        <title>Mirubactin C rescues the lethal effect of cell wall biosynthesis mutations in Bacillus subtilis.</title>
        <authorList>
            <person name="Kepplinger B."/>
            <person name="Wen X."/>
            <person name="Tyler A.R."/>
            <person name="Kim B.Y."/>
            <person name="Brown J."/>
            <person name="Banks P."/>
            <person name="Dashti Y."/>
            <person name="Mackenzie E.S."/>
            <person name="Wills C."/>
            <person name="Kawai Y."/>
            <person name="Waldron K.J."/>
            <person name="Allenby N.E.E."/>
            <person name="Wu L.J."/>
            <person name="Hall M.J."/>
            <person name="Errington J."/>
        </authorList>
    </citation>
    <scope>NUCLEOTIDE SEQUENCE</scope>
    <source>
        <strain evidence="4">MDA8-470</strain>
    </source>
</reference>
<keyword evidence="2" id="KW-1133">Transmembrane helix</keyword>